<dbReference type="PANTHER" id="PTHR43029:SF10">
    <property type="entry name" value="AMMONIUM TRANSPORTER MEP2"/>
    <property type="match status" value="1"/>
</dbReference>
<evidence type="ECO:0000256" key="7">
    <source>
        <dbReference type="ARBA" id="ARBA00023177"/>
    </source>
</evidence>
<dbReference type="InterPro" id="IPR024041">
    <property type="entry name" value="NH4_transpt_AmtB-like_dom"/>
</dbReference>
<dbReference type="NCBIfam" id="TIGR00836">
    <property type="entry name" value="amt"/>
    <property type="match status" value="1"/>
</dbReference>
<keyword evidence="5 8" id="KW-1133">Transmembrane helix</keyword>
<comment type="subcellular location">
    <subcellularLocation>
        <location evidence="8">Cell membrane</location>
        <topology evidence="8">Multi-pass membrane protein</topology>
    </subcellularLocation>
    <subcellularLocation>
        <location evidence="1">Membrane</location>
        <topology evidence="1">Multi-pass membrane protein</topology>
    </subcellularLocation>
</comment>
<keyword evidence="9" id="KW-0732">Signal</keyword>
<proteinExistence type="inferred from homology"/>
<gene>
    <name evidence="11" type="ORF">FPZ24_16720</name>
</gene>
<evidence type="ECO:0000256" key="5">
    <source>
        <dbReference type="ARBA" id="ARBA00022989"/>
    </source>
</evidence>
<feature type="transmembrane region" description="Helical" evidence="8">
    <location>
        <begin position="296"/>
        <end position="314"/>
    </location>
</feature>
<evidence type="ECO:0000259" key="10">
    <source>
        <dbReference type="Pfam" id="PF00909"/>
    </source>
</evidence>
<dbReference type="EMBL" id="CP042306">
    <property type="protein sequence ID" value="QDZ08913.1"/>
    <property type="molecule type" value="Genomic_DNA"/>
</dbReference>
<dbReference type="Gene3D" id="1.10.3430.10">
    <property type="entry name" value="Ammonium transporter AmtB like domains"/>
    <property type="match status" value="1"/>
</dbReference>
<feature type="transmembrane region" description="Helical" evidence="8">
    <location>
        <begin position="164"/>
        <end position="187"/>
    </location>
</feature>
<dbReference type="InterPro" id="IPR029020">
    <property type="entry name" value="Ammonium/urea_transptr"/>
</dbReference>
<dbReference type="InterPro" id="IPR001905">
    <property type="entry name" value="Ammonium_transpt"/>
</dbReference>
<keyword evidence="7 8" id="KW-0924">Ammonia transport</keyword>
<keyword evidence="6 8" id="KW-0472">Membrane</keyword>
<feature type="signal peptide" evidence="9">
    <location>
        <begin position="1"/>
        <end position="26"/>
    </location>
</feature>
<dbReference type="SUPFAM" id="SSF111352">
    <property type="entry name" value="Ammonium transporter"/>
    <property type="match status" value="1"/>
</dbReference>
<sequence length="442" mass="45760">MKQSTKFATLGAIGVAALFAALPAWAQTPAPVPTVNKGDTAWMMTSTILVLMMILPGLALFYGGLTRSKNMLATMTQIGAVACLAMLIWVMYGYTMAFGDGGGDFISGFGKAFLKGITPDSTAATFTAGVAIPEYVFICFQMTFAAITVALVLGSVVERMKFSAVMVFGAVWLTIVYFPIAHMVWASGGLFFKMGALDFAGGTVVHINAGVSALVAALILGKRIGYPTERIVPHSLTMTGIGTGLLWVGWFGFNAGSALEANGSAALAMINTFVATASAGLFWMLAERLNGHKGSALGFCSGIVAGLVAVTPAAGNSGPFGAIILGAIASVVCFYAVSFLKPKLGYDDALDAFGVHGIGGMIGALGTGIVFAPSLGGPGKPDFDMAHQLWVQFKTVGTTIVWAAVGTVVAIYIAKAVTGLRVSPDVEREGLDLGEHGERAYN</sequence>
<feature type="transmembrane region" description="Helical" evidence="8">
    <location>
        <begin position="72"/>
        <end position="92"/>
    </location>
</feature>
<dbReference type="AlphaFoldDB" id="A0A5B8LLF2"/>
<evidence type="ECO:0000256" key="8">
    <source>
        <dbReference type="RuleBase" id="RU362002"/>
    </source>
</evidence>
<feature type="transmembrane region" description="Helical" evidence="8">
    <location>
        <begin position="265"/>
        <end position="284"/>
    </location>
</feature>
<dbReference type="PROSITE" id="PS01219">
    <property type="entry name" value="AMMONIUM_TRANSP"/>
    <property type="match status" value="1"/>
</dbReference>
<dbReference type="Pfam" id="PF00909">
    <property type="entry name" value="Ammonium_transp"/>
    <property type="match status" value="1"/>
</dbReference>
<feature type="transmembrane region" description="Helical" evidence="8">
    <location>
        <begin position="232"/>
        <end position="253"/>
    </location>
</feature>
<dbReference type="OrthoDB" id="9814202at2"/>
<feature type="transmembrane region" description="Helical" evidence="8">
    <location>
        <begin position="135"/>
        <end position="157"/>
    </location>
</feature>
<dbReference type="PRINTS" id="PR00342">
    <property type="entry name" value="RHESUSRHD"/>
</dbReference>
<name>A0A5B8LLF2_9SPHN</name>
<protein>
    <recommendedName>
        <fullName evidence="8">Ammonium transporter</fullName>
    </recommendedName>
</protein>
<evidence type="ECO:0000256" key="4">
    <source>
        <dbReference type="ARBA" id="ARBA00022692"/>
    </source>
</evidence>
<organism evidence="11 12">
    <name type="scientific">Sphingomonas panacisoli</name>
    <dbReference type="NCBI Taxonomy" id="1813879"/>
    <lineage>
        <taxon>Bacteria</taxon>
        <taxon>Pseudomonadati</taxon>
        <taxon>Pseudomonadota</taxon>
        <taxon>Alphaproteobacteria</taxon>
        <taxon>Sphingomonadales</taxon>
        <taxon>Sphingomonadaceae</taxon>
        <taxon>Sphingomonas</taxon>
    </lineage>
</organism>
<dbReference type="PANTHER" id="PTHR43029">
    <property type="entry name" value="AMMONIUM TRANSPORTER MEP2"/>
    <property type="match status" value="1"/>
</dbReference>
<keyword evidence="12" id="KW-1185">Reference proteome</keyword>
<evidence type="ECO:0000313" key="12">
    <source>
        <dbReference type="Proteomes" id="UP000315673"/>
    </source>
</evidence>
<evidence type="ECO:0000256" key="2">
    <source>
        <dbReference type="ARBA" id="ARBA00005887"/>
    </source>
</evidence>
<feature type="transmembrane region" description="Helical" evidence="8">
    <location>
        <begin position="352"/>
        <end position="375"/>
    </location>
</feature>
<dbReference type="InterPro" id="IPR002229">
    <property type="entry name" value="RhesusRHD"/>
</dbReference>
<evidence type="ECO:0000256" key="1">
    <source>
        <dbReference type="ARBA" id="ARBA00004141"/>
    </source>
</evidence>
<feature type="chain" id="PRO_5023008282" description="Ammonium transporter" evidence="9">
    <location>
        <begin position="27"/>
        <end position="442"/>
    </location>
</feature>
<keyword evidence="3 8" id="KW-0813">Transport</keyword>
<dbReference type="KEGG" id="spai:FPZ24_16720"/>
<feature type="transmembrane region" description="Helical" evidence="8">
    <location>
        <begin position="42"/>
        <end position="65"/>
    </location>
</feature>
<feature type="domain" description="Ammonium transporter AmtB-like" evidence="10">
    <location>
        <begin position="41"/>
        <end position="441"/>
    </location>
</feature>
<dbReference type="RefSeq" id="WP_146573927.1">
    <property type="nucleotide sequence ID" value="NZ_CP042306.1"/>
</dbReference>
<keyword evidence="4 8" id="KW-0812">Transmembrane</keyword>
<dbReference type="GO" id="GO:0008519">
    <property type="term" value="F:ammonium channel activity"/>
    <property type="evidence" value="ECO:0007669"/>
    <property type="project" value="InterPro"/>
</dbReference>
<evidence type="ECO:0000313" key="11">
    <source>
        <dbReference type="EMBL" id="QDZ08913.1"/>
    </source>
</evidence>
<dbReference type="InterPro" id="IPR018047">
    <property type="entry name" value="Ammonium_transpt_CS"/>
</dbReference>
<dbReference type="Proteomes" id="UP000315673">
    <property type="component" value="Chromosome"/>
</dbReference>
<feature type="transmembrane region" description="Helical" evidence="8">
    <location>
        <begin position="199"/>
        <end position="220"/>
    </location>
</feature>
<evidence type="ECO:0000256" key="9">
    <source>
        <dbReference type="SAM" id="SignalP"/>
    </source>
</evidence>
<comment type="similarity">
    <text evidence="2 8">Belongs to the ammonia transporter channel (TC 1.A.11.2) family.</text>
</comment>
<evidence type="ECO:0000256" key="6">
    <source>
        <dbReference type="ARBA" id="ARBA00023136"/>
    </source>
</evidence>
<feature type="transmembrane region" description="Helical" evidence="8">
    <location>
        <begin position="320"/>
        <end position="340"/>
    </location>
</feature>
<dbReference type="GO" id="GO:0005886">
    <property type="term" value="C:plasma membrane"/>
    <property type="evidence" value="ECO:0007669"/>
    <property type="project" value="UniProtKB-SubCell"/>
</dbReference>
<reference evidence="11 12" key="1">
    <citation type="submission" date="2019-07" db="EMBL/GenBank/DDBJ databases">
        <title>Full genome sequence of Sphingomonas sp. 4R-6-7(HKS19).</title>
        <authorList>
            <person name="Im W.-T."/>
        </authorList>
    </citation>
    <scope>NUCLEOTIDE SEQUENCE [LARGE SCALE GENOMIC DNA]</scope>
    <source>
        <strain evidence="11 12">HKS19</strain>
    </source>
</reference>
<accession>A0A5B8LLF2</accession>
<evidence type="ECO:0000256" key="3">
    <source>
        <dbReference type="ARBA" id="ARBA00022448"/>
    </source>
</evidence>
<feature type="transmembrane region" description="Helical" evidence="8">
    <location>
        <begin position="395"/>
        <end position="414"/>
    </location>
</feature>